<keyword evidence="5" id="KW-1185">Reference proteome</keyword>
<dbReference type="Proteomes" id="UP001479436">
    <property type="component" value="Unassembled WGS sequence"/>
</dbReference>
<reference evidence="4 5" key="1">
    <citation type="submission" date="2023-04" db="EMBL/GenBank/DDBJ databases">
        <title>Genome of Basidiobolus ranarum AG-B5.</title>
        <authorList>
            <person name="Stajich J.E."/>
            <person name="Carter-House D."/>
            <person name="Gryganskyi A."/>
        </authorList>
    </citation>
    <scope>NUCLEOTIDE SEQUENCE [LARGE SCALE GENOMIC DNA]</scope>
    <source>
        <strain evidence="4 5">AG-B5</strain>
    </source>
</reference>
<dbReference type="InterPro" id="IPR013087">
    <property type="entry name" value="Znf_C2H2_type"/>
</dbReference>
<feature type="region of interest" description="Disordered" evidence="2">
    <location>
        <begin position="22"/>
        <end position="73"/>
    </location>
</feature>
<evidence type="ECO:0000259" key="3">
    <source>
        <dbReference type="PROSITE" id="PS50157"/>
    </source>
</evidence>
<proteinExistence type="predicted"/>
<accession>A0ABR2W546</accession>
<organism evidence="4 5">
    <name type="scientific">Basidiobolus ranarum</name>
    <dbReference type="NCBI Taxonomy" id="34480"/>
    <lineage>
        <taxon>Eukaryota</taxon>
        <taxon>Fungi</taxon>
        <taxon>Fungi incertae sedis</taxon>
        <taxon>Zoopagomycota</taxon>
        <taxon>Entomophthoromycotina</taxon>
        <taxon>Basidiobolomycetes</taxon>
        <taxon>Basidiobolales</taxon>
        <taxon>Basidiobolaceae</taxon>
        <taxon>Basidiobolus</taxon>
    </lineage>
</organism>
<dbReference type="Gene3D" id="3.30.160.60">
    <property type="entry name" value="Classic Zinc Finger"/>
    <property type="match status" value="1"/>
</dbReference>
<evidence type="ECO:0000313" key="5">
    <source>
        <dbReference type="Proteomes" id="UP001479436"/>
    </source>
</evidence>
<comment type="caution">
    <text evidence="4">The sequence shown here is derived from an EMBL/GenBank/DDBJ whole genome shotgun (WGS) entry which is preliminary data.</text>
</comment>
<keyword evidence="1" id="KW-0863">Zinc-finger</keyword>
<dbReference type="EMBL" id="JASJQH010007011">
    <property type="protein sequence ID" value="KAK9720526.1"/>
    <property type="molecule type" value="Genomic_DNA"/>
</dbReference>
<gene>
    <name evidence="4" type="ORF">K7432_004106</name>
</gene>
<dbReference type="SMART" id="SM00355">
    <property type="entry name" value="ZnF_C2H2"/>
    <property type="match status" value="1"/>
</dbReference>
<dbReference type="SUPFAM" id="SSF57667">
    <property type="entry name" value="beta-beta-alpha zinc fingers"/>
    <property type="match status" value="1"/>
</dbReference>
<dbReference type="PROSITE" id="PS50157">
    <property type="entry name" value="ZINC_FINGER_C2H2_2"/>
    <property type="match status" value="1"/>
</dbReference>
<evidence type="ECO:0000313" key="4">
    <source>
        <dbReference type="EMBL" id="KAK9720526.1"/>
    </source>
</evidence>
<dbReference type="InterPro" id="IPR021386">
    <property type="entry name" value="SPP41_DUF3020"/>
</dbReference>
<keyword evidence="1" id="KW-0479">Metal-binding</keyword>
<dbReference type="InterPro" id="IPR036236">
    <property type="entry name" value="Znf_C2H2_sf"/>
</dbReference>
<feature type="domain" description="C2H2-type" evidence="3">
    <location>
        <begin position="6"/>
        <end position="36"/>
    </location>
</feature>
<name>A0ABR2W546_9FUNG</name>
<protein>
    <recommendedName>
        <fullName evidence="3">C2H2-type domain-containing protein</fullName>
    </recommendedName>
</protein>
<keyword evidence="1" id="KW-0862">Zinc</keyword>
<feature type="region of interest" description="Disordered" evidence="2">
    <location>
        <begin position="110"/>
        <end position="145"/>
    </location>
</feature>
<evidence type="ECO:0000256" key="1">
    <source>
        <dbReference type="PROSITE-ProRule" id="PRU00042"/>
    </source>
</evidence>
<dbReference type="Pfam" id="PF11223">
    <property type="entry name" value="DUF3020"/>
    <property type="match status" value="1"/>
</dbReference>
<feature type="compositionally biased region" description="Basic and acidic residues" evidence="2">
    <location>
        <begin position="33"/>
        <end position="73"/>
    </location>
</feature>
<sequence length="262" mass="31148">MDIESFRCIECHKEFTTKSNLRRHMENPNIHNKPYERTRDQKRWKDHERKNPSRQELSERMRKWRAENAEKNKDNDTRCRVYRLAKVKFGPDSSPEKQMWIQDEIDKRINRRKSRERQHQDYEQSPIDHQYYTEPSPSPSPEQLESSLDFALTSLPKPTKNNSSDVRLPALSELLLPTFPLSKIHGNPHSQKSSQFDTLITICRDLDSNEHRYEHAWRQKLELLQNSSSPGASTHPHTKHTLTKHTLDRFCLEVLEYAKLPI</sequence>
<evidence type="ECO:0000256" key="2">
    <source>
        <dbReference type="SAM" id="MobiDB-lite"/>
    </source>
</evidence>